<dbReference type="InterPro" id="IPR015943">
    <property type="entry name" value="WD40/YVTN_repeat-like_dom_sf"/>
</dbReference>
<protein>
    <submittedName>
        <fullName evidence="2">Beta-propeller fold lactonase family protein</fullName>
    </submittedName>
</protein>
<evidence type="ECO:0000313" key="3">
    <source>
        <dbReference type="Proteomes" id="UP000606499"/>
    </source>
</evidence>
<dbReference type="GO" id="GO:0017057">
    <property type="term" value="F:6-phosphogluconolactonase activity"/>
    <property type="evidence" value="ECO:0007669"/>
    <property type="project" value="TreeGrafter"/>
</dbReference>
<evidence type="ECO:0000256" key="1">
    <source>
        <dbReference type="ARBA" id="ARBA00005564"/>
    </source>
</evidence>
<accession>A0A923LU93</accession>
<organism evidence="2 3">
    <name type="scientific">Agathobaculum faecis</name>
    <dbReference type="NCBI Taxonomy" id="2763013"/>
    <lineage>
        <taxon>Bacteria</taxon>
        <taxon>Bacillati</taxon>
        <taxon>Bacillota</taxon>
        <taxon>Clostridia</taxon>
        <taxon>Eubacteriales</taxon>
        <taxon>Butyricicoccaceae</taxon>
        <taxon>Agathobaculum</taxon>
    </lineage>
</organism>
<name>A0A923LU93_9FIRM</name>
<dbReference type="PANTHER" id="PTHR30344:SF1">
    <property type="entry name" value="6-PHOSPHOGLUCONOLACTONASE"/>
    <property type="match status" value="1"/>
</dbReference>
<dbReference type="InterPro" id="IPR050282">
    <property type="entry name" value="Cycloisomerase_2"/>
</dbReference>
<proteinExistence type="inferred from homology"/>
<dbReference type="Gene3D" id="2.130.10.10">
    <property type="entry name" value="YVTN repeat-like/Quinoprotein amine dehydrogenase"/>
    <property type="match status" value="1"/>
</dbReference>
<dbReference type="InterPro" id="IPR011048">
    <property type="entry name" value="Haem_d1_sf"/>
</dbReference>
<dbReference type="AlphaFoldDB" id="A0A923LU93"/>
<comment type="similarity">
    <text evidence="1">Belongs to the cycloisomerase 2 family.</text>
</comment>
<dbReference type="RefSeq" id="WP_186949442.1">
    <property type="nucleotide sequence ID" value="NZ_JACOPL010000001.1"/>
</dbReference>
<gene>
    <name evidence="2" type="ORF">H8S45_01175</name>
</gene>
<dbReference type="EMBL" id="JACOPL010000001">
    <property type="protein sequence ID" value="MBC5724087.1"/>
    <property type="molecule type" value="Genomic_DNA"/>
</dbReference>
<dbReference type="SUPFAM" id="SSF51004">
    <property type="entry name" value="C-terminal (heme d1) domain of cytochrome cd1-nitrite reductase"/>
    <property type="match status" value="1"/>
</dbReference>
<evidence type="ECO:0000313" key="2">
    <source>
        <dbReference type="EMBL" id="MBC5724087.1"/>
    </source>
</evidence>
<dbReference type="Proteomes" id="UP000606499">
    <property type="component" value="Unassembled WGS sequence"/>
</dbReference>
<reference evidence="2" key="1">
    <citation type="submission" date="2020-08" db="EMBL/GenBank/DDBJ databases">
        <title>Genome public.</title>
        <authorList>
            <person name="Liu C."/>
            <person name="Sun Q."/>
        </authorList>
    </citation>
    <scope>NUCLEOTIDE SEQUENCE</scope>
    <source>
        <strain evidence="2">NSJ-28</strain>
    </source>
</reference>
<keyword evidence="3" id="KW-1185">Reference proteome</keyword>
<dbReference type="InterPro" id="IPR019405">
    <property type="entry name" value="Lactonase_7-beta_prop"/>
</dbReference>
<comment type="caution">
    <text evidence="2">The sequence shown here is derived from an EMBL/GenBank/DDBJ whole genome shotgun (WGS) entry which is preliminary data.</text>
</comment>
<dbReference type="Pfam" id="PF10282">
    <property type="entry name" value="Lactonase"/>
    <property type="match status" value="1"/>
</dbReference>
<sequence length="333" mass="36642">MDRFTGYVGTYHSSRSQGIYRFFLDAESGKLAGENCVLDVPDSKYLAIRQDGLLASVVGRAGKAGLCVADLRQSSHPFQVEALTEGSAGCHAAFYQTYGYTANFHAGTVSFYRIADKTPVFQYTIPIAPGAGCHQVLFHADTLLVPCMELDEIRMFHIPDHTPCGTIPFPQGSGPRHAVLDETSQALYVAAQKDNSLYCFHICGNREFRLFQRVPLLVSPDPARDEAAAIRLSPDHRFLYISVRGADQIVVLERRNGKLQVIQRIPSGGEHPRDIALSPDGRWLLAANRFSGDLVSFPRDSATGRLGAACGHTIIHQGVSIVFDAQERKEHEK</sequence>
<dbReference type="PANTHER" id="PTHR30344">
    <property type="entry name" value="6-PHOSPHOGLUCONOLACTONASE-RELATED"/>
    <property type="match status" value="1"/>
</dbReference>